<dbReference type="AlphaFoldDB" id="J9B3Q8"/>
<proteinExistence type="predicted"/>
<dbReference type="EMBL" id="ADBV01003501">
    <property type="protein sequence ID" value="EJW81615.1"/>
    <property type="molecule type" value="Genomic_DNA"/>
</dbReference>
<reference evidence="3" key="1">
    <citation type="submission" date="2012-08" db="EMBL/GenBank/DDBJ databases">
        <title>The Genome Sequence of Wuchereria bancrofti.</title>
        <authorList>
            <person name="Nutman T.B."/>
            <person name="Fink D.L."/>
            <person name="Russ C."/>
            <person name="Young S."/>
            <person name="Zeng Q."/>
            <person name="Koehrsen M."/>
            <person name="Alvarado L."/>
            <person name="Berlin A."/>
            <person name="Chapman S.B."/>
            <person name="Chen Z."/>
            <person name="Freedman E."/>
            <person name="Gellesch M."/>
            <person name="Goldberg J."/>
            <person name="Griggs A."/>
            <person name="Gujja S."/>
            <person name="Heilman E.R."/>
            <person name="Heiman D."/>
            <person name="Hepburn T."/>
            <person name="Howarth C."/>
            <person name="Jen D."/>
            <person name="Larson L."/>
            <person name="Lewis B."/>
            <person name="Mehta T."/>
            <person name="Park D."/>
            <person name="Pearson M."/>
            <person name="Roberts A."/>
            <person name="Saif S."/>
            <person name="Shea T."/>
            <person name="Shenoy N."/>
            <person name="Sisk P."/>
            <person name="Stolte C."/>
            <person name="Sykes S."/>
            <person name="Walk T."/>
            <person name="White J."/>
            <person name="Yandava C."/>
            <person name="Haas B."/>
            <person name="Henn M.R."/>
            <person name="Nusbaum C."/>
            <person name="Birren B."/>
        </authorList>
    </citation>
    <scope>NUCLEOTIDE SEQUENCE [LARGE SCALE GENOMIC DNA]</scope>
    <source>
        <strain evidence="3">NA</strain>
    </source>
</reference>
<dbReference type="CDD" id="cd14267">
    <property type="entry name" value="Rif1_CTD_C-II_like"/>
    <property type="match status" value="1"/>
</dbReference>
<name>J9B3Q8_WUCBA</name>
<sequence length="584" mass="65206">EIAESNLESASRKDNADELLITPNSILKKCERSSTYPTIKFFSASAKKCKRVHFDASTLDDDDIYGLPRRKIFRRSRNSLFFGLPPVERSEPTSPSKRLSVLPTNKNPVDAVFPPLVGSEELIPPQIYLKLAPTMSSLALRSLMKSRGVATVGDLACMSEEDIETFPFRDPKLSRFLRALEDHFRMKNMVSKEDAIELEKIMKRPVNSPSDCLKEVNLQPTDKCKALSPATVQEPLIADVPEALNKTVAGAFENKVIKASTEQSYVNPFQNGFNRFTPCSVKRLVNDETVNYPKEPDLESNRIIPPFEIRQKIQEQGNNQSRFGFLHPFVRSHKPVNNNDPVSVTALEKSDANNCVGCSSLSEHDNGEEKLTMKSPEKLSDKNIESSESRENNDMNNMKLREDADKLYDVNDFLRNAYRIFLEDSVVAAVAGCLKTEREVGHYYPNNLYGSSQRGSQESIRDQSQYLHQEGVVQFSGPVQYAIHPCYIPGCVRWVVGLRIRYQTRKPLNGQVALVTGGARGVGRGIALQLAEVGATVYISGRKPGSPASIPTLHDTVNEISSRGGKAIAVYCDHSKDDEVKELF</sequence>
<feature type="non-terminal residue" evidence="2">
    <location>
        <position position="1"/>
    </location>
</feature>
<dbReference type="InterPro" id="IPR036291">
    <property type="entry name" value="NAD(P)-bd_dom_sf"/>
</dbReference>
<organism evidence="2 3">
    <name type="scientific">Wuchereria bancrofti</name>
    <dbReference type="NCBI Taxonomy" id="6293"/>
    <lineage>
        <taxon>Eukaryota</taxon>
        <taxon>Metazoa</taxon>
        <taxon>Ecdysozoa</taxon>
        <taxon>Nematoda</taxon>
        <taxon>Chromadorea</taxon>
        <taxon>Rhabditida</taxon>
        <taxon>Spirurina</taxon>
        <taxon>Spiruromorpha</taxon>
        <taxon>Filarioidea</taxon>
        <taxon>Onchocercidae</taxon>
        <taxon>Wuchereria</taxon>
    </lineage>
</organism>
<protein>
    <submittedName>
        <fullName evidence="2">Oxidoreductase</fullName>
    </submittedName>
</protein>
<evidence type="ECO:0000256" key="1">
    <source>
        <dbReference type="SAM" id="MobiDB-lite"/>
    </source>
</evidence>
<dbReference type="Gene3D" id="3.40.50.720">
    <property type="entry name" value="NAD(P)-binding Rossmann-like Domain"/>
    <property type="match status" value="1"/>
</dbReference>
<dbReference type="PANTHER" id="PTHR44147">
    <property type="entry name" value="DEHYDROGENASE/REDUCTASE SDR FAMILY MEMBER 1"/>
    <property type="match status" value="1"/>
</dbReference>
<dbReference type="Proteomes" id="UP000004810">
    <property type="component" value="Unassembled WGS sequence"/>
</dbReference>
<evidence type="ECO:0000313" key="3">
    <source>
        <dbReference type="Proteomes" id="UP000004810"/>
    </source>
</evidence>
<feature type="region of interest" description="Disordered" evidence="1">
    <location>
        <begin position="359"/>
        <end position="395"/>
    </location>
</feature>
<dbReference type="SUPFAM" id="SSF51735">
    <property type="entry name" value="NAD(P)-binding Rossmann-fold domains"/>
    <property type="match status" value="1"/>
</dbReference>
<gene>
    <name evidence="2" type="ORF">WUBG_07476</name>
</gene>
<comment type="caution">
    <text evidence="2">The sequence shown here is derived from an EMBL/GenBank/DDBJ whole genome shotgun (WGS) entry which is preliminary data.</text>
</comment>
<accession>J9B3Q8</accession>
<dbReference type="InterPro" id="IPR002347">
    <property type="entry name" value="SDR_fam"/>
</dbReference>
<dbReference type="PANTHER" id="PTHR44147:SF2">
    <property type="entry name" value="DEHYDROGENASE_REDUCTASE SDR FAMILY MEMBER 1"/>
    <property type="match status" value="1"/>
</dbReference>
<evidence type="ECO:0000313" key="2">
    <source>
        <dbReference type="EMBL" id="EJW81615.1"/>
    </source>
</evidence>
<feature type="compositionally biased region" description="Basic and acidic residues" evidence="1">
    <location>
        <begin position="362"/>
        <end position="395"/>
    </location>
</feature>
<dbReference type="Pfam" id="PF00106">
    <property type="entry name" value="adh_short"/>
    <property type="match status" value="1"/>
</dbReference>